<dbReference type="GO" id="GO:0005524">
    <property type="term" value="F:ATP binding"/>
    <property type="evidence" value="ECO:0007669"/>
    <property type="project" value="UniProtKB-KW"/>
</dbReference>
<keyword evidence="4" id="KW-0067">ATP-binding</keyword>
<dbReference type="InterPro" id="IPR003439">
    <property type="entry name" value="ABC_transporter-like_ATP-bd"/>
</dbReference>
<dbReference type="Pfam" id="PF00005">
    <property type="entry name" value="ABC_tran"/>
    <property type="match status" value="1"/>
</dbReference>
<dbReference type="Gene3D" id="3.40.50.300">
    <property type="entry name" value="P-loop containing nucleotide triphosphate hydrolases"/>
    <property type="match status" value="1"/>
</dbReference>
<dbReference type="EMBL" id="JACHGJ010000006">
    <property type="protein sequence ID" value="MBB6481405.1"/>
    <property type="molecule type" value="Genomic_DNA"/>
</dbReference>
<organism evidence="6 7">
    <name type="scientific">Spirochaeta isovalerica</name>
    <dbReference type="NCBI Taxonomy" id="150"/>
    <lineage>
        <taxon>Bacteria</taxon>
        <taxon>Pseudomonadati</taxon>
        <taxon>Spirochaetota</taxon>
        <taxon>Spirochaetia</taxon>
        <taxon>Spirochaetales</taxon>
        <taxon>Spirochaetaceae</taxon>
        <taxon>Spirochaeta</taxon>
    </lineage>
</organism>
<evidence type="ECO:0000313" key="7">
    <source>
        <dbReference type="Proteomes" id="UP000587760"/>
    </source>
</evidence>
<feature type="domain" description="ABC transporter" evidence="5">
    <location>
        <begin position="24"/>
        <end position="258"/>
    </location>
</feature>
<dbReference type="SMART" id="SM00382">
    <property type="entry name" value="AAA"/>
    <property type="match status" value="1"/>
</dbReference>
<reference evidence="6 7" key="1">
    <citation type="submission" date="2020-08" db="EMBL/GenBank/DDBJ databases">
        <title>Genomic Encyclopedia of Type Strains, Phase IV (KMG-IV): sequencing the most valuable type-strain genomes for metagenomic binning, comparative biology and taxonomic classification.</title>
        <authorList>
            <person name="Goeker M."/>
        </authorList>
    </citation>
    <scope>NUCLEOTIDE SEQUENCE [LARGE SCALE GENOMIC DNA]</scope>
    <source>
        <strain evidence="6 7">DSM 2461</strain>
    </source>
</reference>
<dbReference type="GO" id="GO:0016887">
    <property type="term" value="F:ATP hydrolysis activity"/>
    <property type="evidence" value="ECO:0007669"/>
    <property type="project" value="InterPro"/>
</dbReference>
<proteinExistence type="inferred from homology"/>
<protein>
    <submittedName>
        <fullName evidence="6">ABC-type Mn2+/Zn2+ transport system ATPase subunit</fullName>
    </submittedName>
</protein>
<dbReference type="InterPro" id="IPR050153">
    <property type="entry name" value="Metal_Ion_Import_ABC"/>
</dbReference>
<dbReference type="PROSITE" id="PS50893">
    <property type="entry name" value="ABC_TRANSPORTER_2"/>
    <property type="match status" value="1"/>
</dbReference>
<dbReference type="FunFam" id="3.40.50.300:FF:000134">
    <property type="entry name" value="Iron-enterobactin ABC transporter ATP-binding protein"/>
    <property type="match status" value="1"/>
</dbReference>
<comment type="similarity">
    <text evidence="1">Belongs to the ABC transporter superfamily.</text>
</comment>
<dbReference type="InterPro" id="IPR027417">
    <property type="entry name" value="P-loop_NTPase"/>
</dbReference>
<dbReference type="AlphaFoldDB" id="A0A841RBQ7"/>
<comment type="caution">
    <text evidence="6">The sequence shown here is derived from an EMBL/GenBank/DDBJ whole genome shotgun (WGS) entry which is preliminary data.</text>
</comment>
<dbReference type="InterPro" id="IPR017871">
    <property type="entry name" value="ABC_transporter-like_CS"/>
</dbReference>
<accession>A0A841RBQ7</accession>
<dbReference type="RefSeq" id="WP_184747654.1">
    <property type="nucleotide sequence ID" value="NZ_JACHGJ010000006.1"/>
</dbReference>
<keyword evidence="7" id="KW-1185">Reference proteome</keyword>
<evidence type="ECO:0000256" key="3">
    <source>
        <dbReference type="ARBA" id="ARBA00022741"/>
    </source>
</evidence>
<name>A0A841RBQ7_9SPIO</name>
<dbReference type="Proteomes" id="UP000587760">
    <property type="component" value="Unassembled WGS sequence"/>
</dbReference>
<evidence type="ECO:0000256" key="2">
    <source>
        <dbReference type="ARBA" id="ARBA00022448"/>
    </source>
</evidence>
<evidence type="ECO:0000259" key="5">
    <source>
        <dbReference type="PROSITE" id="PS50893"/>
    </source>
</evidence>
<evidence type="ECO:0000256" key="1">
    <source>
        <dbReference type="ARBA" id="ARBA00005417"/>
    </source>
</evidence>
<dbReference type="SUPFAM" id="SSF52540">
    <property type="entry name" value="P-loop containing nucleoside triphosphate hydrolases"/>
    <property type="match status" value="1"/>
</dbReference>
<gene>
    <name evidence="6" type="ORF">HNR50_003085</name>
</gene>
<dbReference type="PANTHER" id="PTHR42734:SF5">
    <property type="entry name" value="IRON TRANSPORT SYSTEM ATP-BINDING PROTEIN HI_0361-RELATED"/>
    <property type="match status" value="1"/>
</dbReference>
<sequence length="265" mass="29209">MLNVPLLCYGKNCDHPPMAESAALEVKNLGFTYGGNTGPVLHDVNLRITPGEKVALVGPNGAGKSTMMKLILGLEKIQSGNITIYGHTANTCRHRVAMVPQKSSVDWSFPVSVRQVVTMGRYVHLGWFRNPGKKDREAVDSAMETMEISHIADKQVGELSGGQQQRVMLARTLAHDADLLLLDEPLNHVDIATQELMFHTIERICKMGKSVLVSTHDLGILTVHFSRVLFLDKTIIGDGPVKEVLTPQNIARAYGFEFHKGMENE</sequence>
<dbReference type="CDD" id="cd03235">
    <property type="entry name" value="ABC_Metallic_Cations"/>
    <property type="match status" value="1"/>
</dbReference>
<dbReference type="InterPro" id="IPR003593">
    <property type="entry name" value="AAA+_ATPase"/>
</dbReference>
<dbReference type="PANTHER" id="PTHR42734">
    <property type="entry name" value="METAL TRANSPORT SYSTEM ATP-BINDING PROTEIN TM_0124-RELATED"/>
    <property type="match status" value="1"/>
</dbReference>
<keyword evidence="3" id="KW-0547">Nucleotide-binding</keyword>
<dbReference type="PROSITE" id="PS00211">
    <property type="entry name" value="ABC_TRANSPORTER_1"/>
    <property type="match status" value="1"/>
</dbReference>
<evidence type="ECO:0000313" key="6">
    <source>
        <dbReference type="EMBL" id="MBB6481405.1"/>
    </source>
</evidence>
<keyword evidence="2" id="KW-0813">Transport</keyword>
<evidence type="ECO:0000256" key="4">
    <source>
        <dbReference type="ARBA" id="ARBA00022840"/>
    </source>
</evidence>